<evidence type="ECO:0008006" key="4">
    <source>
        <dbReference type="Google" id="ProtNLM"/>
    </source>
</evidence>
<dbReference type="Proteomes" id="UP000306223">
    <property type="component" value="Unassembled WGS sequence"/>
</dbReference>
<accession>A0A4U0QCR3</accession>
<dbReference type="EMBL" id="SUNH01000047">
    <property type="protein sequence ID" value="TJZ79223.1"/>
    <property type="molecule type" value="Genomic_DNA"/>
</dbReference>
<proteinExistence type="predicted"/>
<evidence type="ECO:0000256" key="1">
    <source>
        <dbReference type="SAM" id="MobiDB-lite"/>
    </source>
</evidence>
<reference evidence="2 3" key="1">
    <citation type="submission" date="2019-04" db="EMBL/GenBank/DDBJ databases">
        <authorList>
            <person name="Li J."/>
        </authorList>
    </citation>
    <scope>NUCLEOTIDE SEQUENCE [LARGE SCALE GENOMIC DNA]</scope>
    <source>
        <strain evidence="2 3">CCTCC AB2016182</strain>
    </source>
</reference>
<name>A0A4U0QCR3_9RHOB</name>
<evidence type="ECO:0000313" key="3">
    <source>
        <dbReference type="Proteomes" id="UP000306223"/>
    </source>
</evidence>
<dbReference type="InterPro" id="IPR029044">
    <property type="entry name" value="Nucleotide-diphossugar_trans"/>
</dbReference>
<dbReference type="OrthoDB" id="9802649at2"/>
<dbReference type="RefSeq" id="WP_136858256.1">
    <property type="nucleotide sequence ID" value="NZ_SUNH01000047.1"/>
</dbReference>
<dbReference type="AlphaFoldDB" id="A0A4U0QCR3"/>
<organism evidence="2 3">
    <name type="scientific">Paracoccus hibiscisoli</name>
    <dbReference type="NCBI Taxonomy" id="2023261"/>
    <lineage>
        <taxon>Bacteria</taxon>
        <taxon>Pseudomonadati</taxon>
        <taxon>Pseudomonadota</taxon>
        <taxon>Alphaproteobacteria</taxon>
        <taxon>Rhodobacterales</taxon>
        <taxon>Paracoccaceae</taxon>
        <taxon>Paracoccus</taxon>
    </lineage>
</organism>
<evidence type="ECO:0000313" key="2">
    <source>
        <dbReference type="EMBL" id="TJZ79223.1"/>
    </source>
</evidence>
<keyword evidence="3" id="KW-1185">Reference proteome</keyword>
<dbReference type="SUPFAM" id="SSF53448">
    <property type="entry name" value="Nucleotide-diphospho-sugar transferases"/>
    <property type="match status" value="1"/>
</dbReference>
<sequence>MIRAHMATFPPRSAILMQTVASLLPQVDRLFLCLNQHDAIPPALAQDDRITAMIPDRDLRDAGKFAFVPDDDDIVLTVDDDILYPPDYVTRTLAQFDQLPAERHVLGYLGNAWMAKGKLAQEGWKNFMFHKRAPHAIKVDVLGTGTTCQLGRHLPRLDQIEGAAGFVDLRHARLHTQAGRWMWSLPRDEGWMTSLMTDDLLPSSLFTTVNRARPRDMMDELRAPLSERGPHSGQQLSRLRSAGLL</sequence>
<comment type="caution">
    <text evidence="2">The sequence shown here is derived from an EMBL/GenBank/DDBJ whole genome shotgun (WGS) entry which is preliminary data.</text>
</comment>
<protein>
    <recommendedName>
        <fullName evidence="4">Glycosyltransferase family 2 protein</fullName>
    </recommendedName>
</protein>
<feature type="region of interest" description="Disordered" evidence="1">
    <location>
        <begin position="224"/>
        <end position="245"/>
    </location>
</feature>
<gene>
    <name evidence="2" type="ORF">FA740_18290</name>
</gene>